<dbReference type="EMBL" id="JBHUDG010000051">
    <property type="protein sequence ID" value="MFD1632030.1"/>
    <property type="molecule type" value="Genomic_DNA"/>
</dbReference>
<dbReference type="Proteomes" id="UP001597118">
    <property type="component" value="Unassembled WGS sequence"/>
</dbReference>
<evidence type="ECO:0000313" key="4">
    <source>
        <dbReference type="Proteomes" id="UP001597118"/>
    </source>
</evidence>
<organism evidence="3 4">
    <name type="scientific">Pseudopedobacter beijingensis</name>
    <dbReference type="NCBI Taxonomy" id="1207056"/>
    <lineage>
        <taxon>Bacteria</taxon>
        <taxon>Pseudomonadati</taxon>
        <taxon>Bacteroidota</taxon>
        <taxon>Sphingobacteriia</taxon>
        <taxon>Sphingobacteriales</taxon>
        <taxon>Sphingobacteriaceae</taxon>
        <taxon>Pseudopedobacter</taxon>
    </lineage>
</organism>
<keyword evidence="4" id="KW-1185">Reference proteome</keyword>
<evidence type="ECO:0000256" key="1">
    <source>
        <dbReference type="SAM" id="MobiDB-lite"/>
    </source>
</evidence>
<name>A0ABW4IIS7_9SPHI</name>
<feature type="region of interest" description="Disordered" evidence="1">
    <location>
        <begin position="1"/>
        <end position="31"/>
    </location>
</feature>
<reference evidence="4" key="1">
    <citation type="journal article" date="2019" name="Int. J. Syst. Evol. Microbiol.">
        <title>The Global Catalogue of Microorganisms (GCM) 10K type strain sequencing project: providing services to taxonomists for standard genome sequencing and annotation.</title>
        <authorList>
            <consortium name="The Broad Institute Genomics Platform"/>
            <consortium name="The Broad Institute Genome Sequencing Center for Infectious Disease"/>
            <person name="Wu L."/>
            <person name="Ma J."/>
        </authorList>
    </citation>
    <scope>NUCLEOTIDE SEQUENCE [LARGE SCALE GENOMIC DNA]</scope>
    <source>
        <strain evidence="4">CCUG 53762</strain>
    </source>
</reference>
<proteinExistence type="predicted"/>
<gene>
    <name evidence="3" type="ORF">ACFSAH_19315</name>
</gene>
<comment type="caution">
    <text evidence="3">The sequence shown here is derived from an EMBL/GenBank/DDBJ whole genome shotgun (WGS) entry which is preliminary data.</text>
</comment>
<keyword evidence="2" id="KW-0472">Membrane</keyword>
<protein>
    <submittedName>
        <fullName evidence="3">Uncharacterized protein</fullName>
    </submittedName>
</protein>
<keyword evidence="2" id="KW-1133">Transmembrane helix</keyword>
<dbReference type="RefSeq" id="WP_379664353.1">
    <property type="nucleotide sequence ID" value="NZ_JBHUDG010000051.1"/>
</dbReference>
<accession>A0ABW4IIS7</accession>
<sequence length="372" mass="39853">MSNTPRPSRGATPGTVSQTIAAGPDQSPMNLPAVNPGGVALPASSIAATLQIVNDIDELEGRDDPDTHGFLYNDNNIFETGGLNKSDPNLFKRRKSGIMTPNKVRPIAYIPKFGDIIFHKGEEYEFLGYLGDNIELEPEELASFQAYGNGEYSEFFGKAFKNFTKNLKNIAKNLPGKFGLFRKRIKGSASFDGYDEVEYFIGSDPMEAEFIGKAFKAIGKGVKKAVQAVGKGVKKATQAVGKAGKAVGKGVAKGVKGAIKGVGNAVKAVGKTIEKGADWYAKNFGNGQQEASPYESPLDWSQQTAAIDTQSAPGFMPYENGDYYQDENGQIVYANAPEGTPITQAKSNTNLIIAIAIAVLVIGGLFILKFKK</sequence>
<feature type="transmembrane region" description="Helical" evidence="2">
    <location>
        <begin position="351"/>
        <end position="368"/>
    </location>
</feature>
<keyword evidence="2" id="KW-0812">Transmembrane</keyword>
<evidence type="ECO:0000256" key="2">
    <source>
        <dbReference type="SAM" id="Phobius"/>
    </source>
</evidence>
<evidence type="ECO:0000313" key="3">
    <source>
        <dbReference type="EMBL" id="MFD1632030.1"/>
    </source>
</evidence>